<dbReference type="Proteomes" id="UP000677152">
    <property type="component" value="Chromosome"/>
</dbReference>
<feature type="compositionally biased region" description="Acidic residues" evidence="1">
    <location>
        <begin position="213"/>
        <end position="222"/>
    </location>
</feature>
<accession>A0AA45R6L8</accession>
<evidence type="ECO:0000313" key="3">
    <source>
        <dbReference type="Proteomes" id="UP000677152"/>
    </source>
</evidence>
<name>A0AA45R6L8_9PSEU</name>
<evidence type="ECO:0000256" key="1">
    <source>
        <dbReference type="SAM" id="MobiDB-lite"/>
    </source>
</evidence>
<feature type="region of interest" description="Disordered" evidence="1">
    <location>
        <begin position="179"/>
        <end position="287"/>
    </location>
</feature>
<gene>
    <name evidence="2" type="ORF">KCV87_14690</name>
</gene>
<reference evidence="2" key="1">
    <citation type="submission" date="2021-04" db="EMBL/GenBank/DDBJ databases">
        <title>Genomic sequence of Actinosynnema pretiosum subsp. pretiosum ATCC 31280 (C-14919).</title>
        <authorList>
            <person name="Bai L."/>
            <person name="Wang X."/>
            <person name="Xiao Y."/>
        </authorList>
    </citation>
    <scope>NUCLEOTIDE SEQUENCE</scope>
    <source>
        <strain evidence="2">ATCC 31280</strain>
    </source>
</reference>
<dbReference type="AlphaFoldDB" id="A0AA45R6L8"/>
<sequence>MSHEAVDWALDYAPMVKNPSKGNNTNARLVLVALARHASADGTDAFPAQGTIEYVTGLSESSVKRALAALEKAGLIVRAGTRGSGVINWSLMMRHQRPAVELAEHRQRKDDEREAKAHRMARLRAERAGQADTHIPSDSDSTVDQAGGCAGQGDTHMEPEPDTVEDVCGHPDTPVQASVTARAGQGDPVNLPRTSLGTVSARKAGAAPLTHAEDEETNEVFEPDMHDWADELADEEDSGPASYPDSRPGVVEFKDGQDEDESASAEVPSSRDGSEPGGYEQANDLPAVKDPFEDWGVEAWGAWKRRNAVVAQQYRPDFLAALARKASEGDEIAARRLADLKLPAPPLRQLAG</sequence>
<proteinExistence type="predicted"/>
<evidence type="ECO:0000313" key="2">
    <source>
        <dbReference type="EMBL" id="QUF07171.1"/>
    </source>
</evidence>
<dbReference type="InterPro" id="IPR036388">
    <property type="entry name" value="WH-like_DNA-bd_sf"/>
</dbReference>
<dbReference type="Gene3D" id="1.10.10.10">
    <property type="entry name" value="Winged helix-like DNA-binding domain superfamily/Winged helix DNA-binding domain"/>
    <property type="match status" value="1"/>
</dbReference>
<feature type="region of interest" description="Disordered" evidence="1">
    <location>
        <begin position="125"/>
        <end position="159"/>
    </location>
</feature>
<dbReference type="EMBL" id="CP073249">
    <property type="protein sequence ID" value="QUF07171.1"/>
    <property type="molecule type" value="Genomic_DNA"/>
</dbReference>
<dbReference type="Pfam" id="PF13730">
    <property type="entry name" value="HTH_36"/>
    <property type="match status" value="1"/>
</dbReference>
<protein>
    <submittedName>
        <fullName evidence="2">Helix-turn-helix domain-containing protein</fullName>
    </submittedName>
</protein>
<organism evidence="2 3">
    <name type="scientific">Actinosynnema pretiosum subsp. pretiosum</name>
    <dbReference type="NCBI Taxonomy" id="103721"/>
    <lineage>
        <taxon>Bacteria</taxon>
        <taxon>Bacillati</taxon>
        <taxon>Actinomycetota</taxon>
        <taxon>Actinomycetes</taxon>
        <taxon>Pseudonocardiales</taxon>
        <taxon>Pseudonocardiaceae</taxon>
        <taxon>Actinosynnema</taxon>
    </lineage>
</organism>